<dbReference type="Proteomes" id="UP000291101">
    <property type="component" value="Unassembled WGS sequence"/>
</dbReference>
<dbReference type="AlphaFoldDB" id="A0A4V1RNF5"/>
<proteinExistence type="predicted"/>
<evidence type="ECO:0000259" key="1">
    <source>
        <dbReference type="Pfam" id="PF07510"/>
    </source>
</evidence>
<feature type="domain" description="GmrSD restriction endonucleases C-terminal" evidence="1">
    <location>
        <begin position="313"/>
        <end position="448"/>
    </location>
</feature>
<protein>
    <submittedName>
        <fullName evidence="2">DUF1524 domain-containing protein</fullName>
    </submittedName>
</protein>
<sequence length="479" mass="53472">MPAFFDQRINALLDAADPAMSARRLLDLRRRITSGLKLLVYEVGSTAEVGVIFETLNDRGRSLTTLEKTKNYLLYLASQLPDERGHKLSDRINERWSGIFKNLADLPPDSEDRLLRAHWLATQNADRRTWTGVEAIKKKFPRAKYVPSSQRLESVGTAPIVNTDAVWQDLFDHVTDYVDSLWQCSEFLADLEDLNAKYEIWSSDPVVTGRVRRHSQALARSGVVAQFLPLLFASRLAHAKDGAAYASIVEACEVFSARVFAICTRRAGAGQVALAGAANRLFRGAITADEAIIEITKLTWEYAPDDLVRSNFQPSVNWYVRSSHKYVLYEYELSRGKSAGVLDPFTTFTQAFQKTTEHVLPQTPAAGSQWLVTFKDPAERAQLTDCLGNLVLTMDNSSYGRKEFSSKRGTPVQVSPPCYYGAALLSEREIANSDKWTPQSVRDRLAELEGWALTRWPATGPVAAPVAVDTDVEDDDDDD</sequence>
<organism evidence="2 3">
    <name type="scientific">Nocardioides zhouii</name>
    <dbReference type="NCBI Taxonomy" id="1168729"/>
    <lineage>
        <taxon>Bacteria</taxon>
        <taxon>Bacillati</taxon>
        <taxon>Actinomycetota</taxon>
        <taxon>Actinomycetes</taxon>
        <taxon>Propionibacteriales</taxon>
        <taxon>Nocardioidaceae</taxon>
        <taxon>Nocardioides</taxon>
    </lineage>
</organism>
<evidence type="ECO:0000313" key="3">
    <source>
        <dbReference type="Proteomes" id="UP000291101"/>
    </source>
</evidence>
<dbReference type="EMBL" id="SDWV01000022">
    <property type="protein sequence ID" value="RYC05677.1"/>
    <property type="molecule type" value="Genomic_DNA"/>
</dbReference>
<dbReference type="PANTHER" id="PTHR35149">
    <property type="entry name" value="SLL5132 PROTEIN"/>
    <property type="match status" value="1"/>
</dbReference>
<accession>A0A4V1RNF5</accession>
<dbReference type="OrthoDB" id="9798761at2"/>
<evidence type="ECO:0000313" key="2">
    <source>
        <dbReference type="EMBL" id="RYC05677.1"/>
    </source>
</evidence>
<dbReference type="RefSeq" id="WP_129428312.1">
    <property type="nucleotide sequence ID" value="NZ_SDWV01000022.1"/>
</dbReference>
<dbReference type="InterPro" id="IPR011089">
    <property type="entry name" value="GmrSD_C"/>
</dbReference>
<keyword evidence="3" id="KW-1185">Reference proteome</keyword>
<dbReference type="PANTHER" id="PTHR35149:SF1">
    <property type="entry name" value="DUF5655 DOMAIN-CONTAINING PROTEIN"/>
    <property type="match status" value="1"/>
</dbReference>
<reference evidence="2 3" key="1">
    <citation type="submission" date="2019-01" db="EMBL/GenBank/DDBJ databases">
        <title>Novel species of Nocardioides.</title>
        <authorList>
            <person name="Liu Q."/>
            <person name="X Y.-H."/>
        </authorList>
    </citation>
    <scope>NUCLEOTIDE SEQUENCE [LARGE SCALE GENOMIC DNA]</scope>
    <source>
        <strain evidence="2 3">HLT2-9</strain>
    </source>
</reference>
<name>A0A4V1RNF5_9ACTN</name>
<gene>
    <name evidence="2" type="ORF">EUA94_18180</name>
</gene>
<dbReference type="Pfam" id="PF07510">
    <property type="entry name" value="GmrSD_C"/>
    <property type="match status" value="1"/>
</dbReference>
<comment type="caution">
    <text evidence="2">The sequence shown here is derived from an EMBL/GenBank/DDBJ whole genome shotgun (WGS) entry which is preliminary data.</text>
</comment>